<reference evidence="1 2" key="1">
    <citation type="submission" date="2020-08" db="EMBL/GenBank/DDBJ databases">
        <title>Whole genome shotgun sequence of Actinocatenispora thailandica NBRC 105041.</title>
        <authorList>
            <person name="Komaki H."/>
            <person name="Tamura T."/>
        </authorList>
    </citation>
    <scope>NUCLEOTIDE SEQUENCE [LARGE SCALE GENOMIC DNA]</scope>
    <source>
        <strain evidence="1 2">NBRC 105041</strain>
    </source>
</reference>
<dbReference type="InterPro" id="IPR021284">
    <property type="entry name" value="DUF2750"/>
</dbReference>
<evidence type="ECO:0000313" key="1">
    <source>
        <dbReference type="EMBL" id="BCJ35717.1"/>
    </source>
</evidence>
<sequence>MSTSGAQAAAFFREIVRHPVVWSVRDDEGGPTWPSASGGQVVPYWSSEVRVKRAVAIWGARFRAVSMPLRHWQQVELPDLAAGRLRVGINWSGPRLTGWDFTVAEVLNRLAHALGEPPYDR</sequence>
<evidence type="ECO:0008006" key="3">
    <source>
        <dbReference type="Google" id="ProtNLM"/>
    </source>
</evidence>
<gene>
    <name evidence="1" type="ORF">Athai_32200</name>
</gene>
<keyword evidence="2" id="KW-1185">Reference proteome</keyword>
<proteinExistence type="predicted"/>
<protein>
    <recommendedName>
        <fullName evidence="3">DUF2750 domain-containing protein</fullName>
    </recommendedName>
</protein>
<dbReference type="RefSeq" id="WP_203962203.1">
    <property type="nucleotide sequence ID" value="NZ_AP023355.1"/>
</dbReference>
<dbReference type="AlphaFoldDB" id="A0A7R7DQL9"/>
<dbReference type="Pfam" id="PF11042">
    <property type="entry name" value="DUF2750"/>
    <property type="match status" value="1"/>
</dbReference>
<organism evidence="1 2">
    <name type="scientific">Actinocatenispora thailandica</name>
    <dbReference type="NCBI Taxonomy" id="227318"/>
    <lineage>
        <taxon>Bacteria</taxon>
        <taxon>Bacillati</taxon>
        <taxon>Actinomycetota</taxon>
        <taxon>Actinomycetes</taxon>
        <taxon>Micromonosporales</taxon>
        <taxon>Micromonosporaceae</taxon>
        <taxon>Actinocatenispora</taxon>
    </lineage>
</organism>
<evidence type="ECO:0000313" key="2">
    <source>
        <dbReference type="Proteomes" id="UP000611640"/>
    </source>
</evidence>
<accession>A0A7R7DQL9</accession>
<dbReference type="KEGG" id="atl:Athai_32200"/>
<name>A0A7R7DQL9_9ACTN</name>
<dbReference type="Proteomes" id="UP000611640">
    <property type="component" value="Chromosome"/>
</dbReference>
<dbReference type="EMBL" id="AP023355">
    <property type="protein sequence ID" value="BCJ35717.1"/>
    <property type="molecule type" value="Genomic_DNA"/>
</dbReference>